<dbReference type="GO" id="GO:0003735">
    <property type="term" value="F:structural constituent of ribosome"/>
    <property type="evidence" value="ECO:0007669"/>
    <property type="project" value="InterPro"/>
</dbReference>
<dbReference type="InterPro" id="IPR020606">
    <property type="entry name" value="Ribosomal_uS7_CS"/>
</dbReference>
<evidence type="ECO:0000256" key="4">
    <source>
        <dbReference type="ARBA" id="ARBA00022980"/>
    </source>
</evidence>
<protein>
    <recommendedName>
        <fullName evidence="6">Small ribosomal subunit protein uS7</fullName>
    </recommendedName>
</protein>
<dbReference type="NCBIfam" id="TIGR01029">
    <property type="entry name" value="rpsG_bact"/>
    <property type="match status" value="1"/>
</dbReference>
<dbReference type="Pfam" id="PF00177">
    <property type="entry name" value="Ribosomal_S7"/>
    <property type="match status" value="1"/>
</dbReference>
<dbReference type="InterPro" id="IPR000235">
    <property type="entry name" value="Ribosomal_uS7"/>
</dbReference>
<accession>A0A1F7KEZ8</accession>
<dbReference type="EMBL" id="MGBG01000007">
    <property type="protein sequence ID" value="OGK66437.1"/>
    <property type="molecule type" value="Genomic_DNA"/>
</dbReference>
<feature type="domain" description="Small ribosomal subunit protein uS7" evidence="8">
    <location>
        <begin position="7"/>
        <end position="150"/>
    </location>
</feature>
<comment type="caution">
    <text evidence="9">The sequence shown here is derived from an EMBL/GenBank/DDBJ whole genome shotgun (WGS) entry which is preliminary data.</text>
</comment>
<evidence type="ECO:0000256" key="7">
    <source>
        <dbReference type="RuleBase" id="RU003619"/>
    </source>
</evidence>
<evidence type="ECO:0000256" key="6">
    <source>
        <dbReference type="HAMAP-Rule" id="MF_00480"/>
    </source>
</evidence>
<sequence length="157" mass="18102">MPRRGYKIRKAAVDPVYQSPLVAKLINLVMKDGKREVAQKLVYQTLDKFKEKKLEPLEVFEKVVNNIGPRMVVRPRRIGGASYMVPKEVQPKHRLFLALKWLVDASRTRPNKEYHTFTDKLYAEMADAYEGKGAAVDKNNQAQKLAEANKVFAHFSW</sequence>
<keyword evidence="4 6" id="KW-0689">Ribosomal protein</keyword>
<dbReference type="PROSITE" id="PS00052">
    <property type="entry name" value="RIBOSOMAL_S7"/>
    <property type="match status" value="1"/>
</dbReference>
<dbReference type="Gene3D" id="1.10.455.10">
    <property type="entry name" value="Ribosomal protein S7 domain"/>
    <property type="match status" value="1"/>
</dbReference>
<comment type="subunit">
    <text evidence="6">Part of the 30S ribosomal subunit. Contacts proteins S9 and S11.</text>
</comment>
<keyword evidence="2 6" id="KW-0699">rRNA-binding</keyword>
<dbReference type="PANTHER" id="PTHR11205">
    <property type="entry name" value="RIBOSOMAL PROTEIN S7"/>
    <property type="match status" value="1"/>
</dbReference>
<dbReference type="HAMAP" id="MF_00480_B">
    <property type="entry name" value="Ribosomal_uS7_B"/>
    <property type="match status" value="1"/>
</dbReference>
<dbReference type="InterPro" id="IPR023798">
    <property type="entry name" value="Ribosomal_uS7_dom"/>
</dbReference>
<evidence type="ECO:0000313" key="10">
    <source>
        <dbReference type="Proteomes" id="UP000178450"/>
    </source>
</evidence>
<dbReference type="AlphaFoldDB" id="A0A1F7KEZ8"/>
<evidence type="ECO:0000256" key="3">
    <source>
        <dbReference type="ARBA" id="ARBA00022884"/>
    </source>
</evidence>
<dbReference type="GO" id="GO:0000049">
    <property type="term" value="F:tRNA binding"/>
    <property type="evidence" value="ECO:0007669"/>
    <property type="project" value="UniProtKB-UniRule"/>
</dbReference>
<keyword evidence="6" id="KW-0820">tRNA-binding</keyword>
<dbReference type="GO" id="GO:0006412">
    <property type="term" value="P:translation"/>
    <property type="evidence" value="ECO:0007669"/>
    <property type="project" value="UniProtKB-UniRule"/>
</dbReference>
<comment type="function">
    <text evidence="6">One of the primary rRNA binding proteins, it binds directly to 16S rRNA where it nucleates assembly of the head domain of the 30S subunit. Is located at the subunit interface close to the decoding center, probably blocks exit of the E-site tRNA.</text>
</comment>
<evidence type="ECO:0000256" key="2">
    <source>
        <dbReference type="ARBA" id="ARBA00022730"/>
    </source>
</evidence>
<dbReference type="CDD" id="cd14869">
    <property type="entry name" value="uS7_Bacteria"/>
    <property type="match status" value="1"/>
</dbReference>
<dbReference type="PIRSF" id="PIRSF002122">
    <property type="entry name" value="RPS7p_RPS7a_RPS5e_RPS7o"/>
    <property type="match status" value="1"/>
</dbReference>
<proteinExistence type="inferred from homology"/>
<evidence type="ECO:0000256" key="1">
    <source>
        <dbReference type="ARBA" id="ARBA00007151"/>
    </source>
</evidence>
<dbReference type="GO" id="GO:0019843">
    <property type="term" value="F:rRNA binding"/>
    <property type="evidence" value="ECO:0007669"/>
    <property type="project" value="UniProtKB-UniRule"/>
</dbReference>
<dbReference type="Proteomes" id="UP000178450">
    <property type="component" value="Unassembled WGS sequence"/>
</dbReference>
<reference evidence="9 10" key="1">
    <citation type="journal article" date="2016" name="Nat. Commun.">
        <title>Thousands of microbial genomes shed light on interconnected biogeochemical processes in an aquifer system.</title>
        <authorList>
            <person name="Anantharaman K."/>
            <person name="Brown C.T."/>
            <person name="Hug L.A."/>
            <person name="Sharon I."/>
            <person name="Castelle C.J."/>
            <person name="Probst A.J."/>
            <person name="Thomas B.C."/>
            <person name="Singh A."/>
            <person name="Wilkins M.J."/>
            <person name="Karaoz U."/>
            <person name="Brodie E.L."/>
            <person name="Williams K.H."/>
            <person name="Hubbard S.S."/>
            <person name="Banfield J.F."/>
        </authorList>
    </citation>
    <scope>NUCLEOTIDE SEQUENCE [LARGE SCALE GENOMIC DNA]</scope>
</reference>
<evidence type="ECO:0000259" key="8">
    <source>
        <dbReference type="Pfam" id="PF00177"/>
    </source>
</evidence>
<keyword evidence="3 6" id="KW-0694">RNA-binding</keyword>
<keyword evidence="5 6" id="KW-0687">Ribonucleoprotein</keyword>
<dbReference type="InterPro" id="IPR036823">
    <property type="entry name" value="Ribosomal_uS7_dom_sf"/>
</dbReference>
<dbReference type="InterPro" id="IPR005717">
    <property type="entry name" value="Ribosomal_uS7_bac/org-type"/>
</dbReference>
<evidence type="ECO:0000256" key="5">
    <source>
        <dbReference type="ARBA" id="ARBA00023274"/>
    </source>
</evidence>
<dbReference type="GO" id="GO:0015935">
    <property type="term" value="C:small ribosomal subunit"/>
    <property type="evidence" value="ECO:0007669"/>
    <property type="project" value="InterPro"/>
</dbReference>
<dbReference type="SUPFAM" id="SSF47973">
    <property type="entry name" value="Ribosomal protein S7"/>
    <property type="match status" value="1"/>
</dbReference>
<comment type="similarity">
    <text evidence="1 6 7">Belongs to the universal ribosomal protein uS7 family.</text>
</comment>
<evidence type="ECO:0000313" key="9">
    <source>
        <dbReference type="EMBL" id="OGK66437.1"/>
    </source>
</evidence>
<gene>
    <name evidence="6" type="primary">rpsG</name>
    <name evidence="9" type="ORF">A2209_01650</name>
</gene>
<organism evidence="9 10">
    <name type="scientific">Candidatus Roizmanbacteria bacterium RIFOXYA1_FULL_41_12</name>
    <dbReference type="NCBI Taxonomy" id="1802082"/>
    <lineage>
        <taxon>Bacteria</taxon>
        <taxon>Candidatus Roizmaniibacteriota</taxon>
    </lineage>
</organism>
<name>A0A1F7KEZ8_9BACT</name>